<accession>A0A6C0E6S6</accession>
<protein>
    <submittedName>
        <fullName evidence="1">Uncharacterized protein</fullName>
    </submittedName>
</protein>
<evidence type="ECO:0000313" key="1">
    <source>
        <dbReference type="EMBL" id="QHT23125.1"/>
    </source>
</evidence>
<organism evidence="1">
    <name type="scientific">viral metagenome</name>
    <dbReference type="NCBI Taxonomy" id="1070528"/>
    <lineage>
        <taxon>unclassified sequences</taxon>
        <taxon>metagenomes</taxon>
        <taxon>organismal metagenomes</taxon>
    </lineage>
</organism>
<sequence>MSIFGNWKIVLEEKCRKWNLLGNDLDYRKNNYKKVIVTFLYLFCKVFRNFL</sequence>
<proteinExistence type="predicted"/>
<reference evidence="1" key="1">
    <citation type="journal article" date="2020" name="Nature">
        <title>Giant virus diversity and host interactions through global metagenomics.</title>
        <authorList>
            <person name="Schulz F."/>
            <person name="Roux S."/>
            <person name="Paez-Espino D."/>
            <person name="Jungbluth S."/>
            <person name="Walsh D.A."/>
            <person name="Denef V.J."/>
            <person name="McMahon K.D."/>
            <person name="Konstantinidis K.T."/>
            <person name="Eloe-Fadrosh E.A."/>
            <person name="Kyrpides N.C."/>
            <person name="Woyke T."/>
        </authorList>
    </citation>
    <scope>NUCLEOTIDE SEQUENCE</scope>
    <source>
        <strain evidence="1">GVMAG-M-3300023179-114</strain>
    </source>
</reference>
<dbReference type="AlphaFoldDB" id="A0A6C0E6S6"/>
<dbReference type="EMBL" id="MN739725">
    <property type="protein sequence ID" value="QHT23125.1"/>
    <property type="molecule type" value="Genomic_DNA"/>
</dbReference>
<name>A0A6C0E6S6_9ZZZZ</name>